<evidence type="ECO:0000313" key="12">
    <source>
        <dbReference type="EMBL" id="TMQ73603.1"/>
    </source>
</evidence>
<comment type="pathway">
    <text evidence="1">Amino-acid degradation; L-proline degradation into L-glutamate; L-glutamate from L-proline: step 1/2.</text>
</comment>
<comment type="catalytic activity">
    <reaction evidence="8">
        <text>L-proline + a quinone = (S)-1-pyrroline-5-carboxylate + a quinol + H(+)</text>
        <dbReference type="Rhea" id="RHEA:23784"/>
        <dbReference type="ChEBI" id="CHEBI:15378"/>
        <dbReference type="ChEBI" id="CHEBI:17388"/>
        <dbReference type="ChEBI" id="CHEBI:24646"/>
        <dbReference type="ChEBI" id="CHEBI:60039"/>
        <dbReference type="ChEBI" id="CHEBI:132124"/>
        <dbReference type="EC" id="1.5.5.2"/>
    </reaction>
</comment>
<feature type="binding site" evidence="10">
    <location>
        <begin position="183"/>
        <end position="185"/>
    </location>
    <ligand>
        <name>FAD</name>
        <dbReference type="ChEBI" id="CHEBI:57692"/>
    </ligand>
</feature>
<dbReference type="InterPro" id="IPR002872">
    <property type="entry name" value="Proline_DH_dom"/>
</dbReference>
<keyword evidence="4 10" id="KW-0547">Nucleotide-binding</keyword>
<dbReference type="InterPro" id="IPR015659">
    <property type="entry name" value="Proline_oxidase"/>
</dbReference>
<keyword evidence="5 10" id="KW-0274">FAD</keyword>
<feature type="binding site" evidence="10">
    <location>
        <begin position="226"/>
        <end position="227"/>
    </location>
    <ligand>
        <name>FAD</name>
        <dbReference type="ChEBI" id="CHEBI:57692"/>
    </ligand>
</feature>
<feature type="binding site" evidence="9">
    <location>
        <position position="96"/>
    </location>
    <ligand>
        <name>substrate</name>
    </ligand>
</feature>
<dbReference type="SUPFAM" id="SSF51730">
    <property type="entry name" value="FAD-linked oxidoreductase"/>
    <property type="match status" value="1"/>
</dbReference>
<reference evidence="12 13" key="1">
    <citation type="journal article" date="2019" name="Nat. Microbiol.">
        <title>Mediterranean grassland soil C-N compound turnover is dependent on rainfall and depth, and is mediated by genomically divergent microorganisms.</title>
        <authorList>
            <person name="Diamond S."/>
            <person name="Andeer P.F."/>
            <person name="Li Z."/>
            <person name="Crits-Christoph A."/>
            <person name="Burstein D."/>
            <person name="Anantharaman K."/>
            <person name="Lane K.R."/>
            <person name="Thomas B.C."/>
            <person name="Pan C."/>
            <person name="Northen T.R."/>
            <person name="Banfield J.F."/>
        </authorList>
    </citation>
    <scope>NUCLEOTIDE SEQUENCE [LARGE SCALE GENOMIC DNA]</scope>
    <source>
        <strain evidence="12">WS_11</strain>
    </source>
</reference>
<evidence type="ECO:0000256" key="3">
    <source>
        <dbReference type="ARBA" id="ARBA00022630"/>
    </source>
</evidence>
<dbReference type="GO" id="GO:0000166">
    <property type="term" value="F:nucleotide binding"/>
    <property type="evidence" value="ECO:0007669"/>
    <property type="project" value="UniProtKB-KW"/>
</dbReference>
<gene>
    <name evidence="12" type="ORF">E6K81_03930</name>
</gene>
<dbReference type="GO" id="GO:0010133">
    <property type="term" value="P:L-proline catabolic process to L-glutamate"/>
    <property type="evidence" value="ECO:0007669"/>
    <property type="project" value="UniProtKB-UniPathway"/>
</dbReference>
<feature type="binding site" evidence="10">
    <location>
        <position position="159"/>
    </location>
    <ligand>
        <name>FAD</name>
        <dbReference type="ChEBI" id="CHEBI:57692"/>
    </ligand>
</feature>
<dbReference type="AlphaFoldDB" id="A0A538UCI9"/>
<dbReference type="InterPro" id="IPR029041">
    <property type="entry name" value="FAD-linked_oxidoreductase-like"/>
</dbReference>
<evidence type="ECO:0000256" key="2">
    <source>
        <dbReference type="ARBA" id="ARBA00012695"/>
    </source>
</evidence>
<dbReference type="PANTHER" id="PTHR13914">
    <property type="entry name" value="PROLINE OXIDASE"/>
    <property type="match status" value="1"/>
</dbReference>
<feature type="binding site" evidence="10">
    <location>
        <position position="131"/>
    </location>
    <ligand>
        <name>FAD</name>
        <dbReference type="ChEBI" id="CHEBI:57692"/>
    </ligand>
</feature>
<sequence length="307" mass="34227">MLRPLLLWASENAWLRERMPRLPFVRRAVRRFMPGEDAPAAFAAAAEIQRQRMGCVLTLLGENVRNAADTEAVVRHYLEVIHEIQTRRLDAEVSVKLTHLGLDFDPALAETNLGTIAAAAAAAGQEVGVDMEGSAFTDRTLTLFRRVRATHANVGLCLQSYLRRTAADLDSLRALRPTIRLVKGAYAEPATIAFADKAEVDAEFLRLAQRLLSARTAEGPRVILGTHDRRLIAEIITWATAQGIPALAYEFHMLYGIGREEQRRLAAAGHRVCVLISYGAAWFPWYMRRLAERPANLWFVVKSLFAG</sequence>
<evidence type="ECO:0000256" key="9">
    <source>
        <dbReference type="PIRSR" id="PIRSR000196-1"/>
    </source>
</evidence>
<evidence type="ECO:0000256" key="5">
    <source>
        <dbReference type="ARBA" id="ARBA00022827"/>
    </source>
</evidence>
<evidence type="ECO:0000256" key="8">
    <source>
        <dbReference type="ARBA" id="ARBA00048779"/>
    </source>
</evidence>
<dbReference type="Gene3D" id="3.20.20.220">
    <property type="match status" value="1"/>
</dbReference>
<feature type="domain" description="Proline dehydrogenase" evidence="11">
    <location>
        <begin position="44"/>
        <end position="300"/>
    </location>
</feature>
<dbReference type="Pfam" id="PF01619">
    <property type="entry name" value="Pro_dh"/>
    <property type="match status" value="1"/>
</dbReference>
<dbReference type="PIRSF" id="PIRSF000196">
    <property type="entry name" value="Pro_dehydrog"/>
    <property type="match status" value="1"/>
</dbReference>
<keyword evidence="6" id="KW-0560">Oxidoreductase</keyword>
<comment type="caution">
    <text evidence="12">The sequence shown here is derived from an EMBL/GenBank/DDBJ whole genome shotgun (WGS) entry which is preliminary data.</text>
</comment>
<evidence type="ECO:0000259" key="11">
    <source>
        <dbReference type="Pfam" id="PF01619"/>
    </source>
</evidence>
<accession>A0A538UCI9</accession>
<dbReference type="EMBL" id="VBPB01000057">
    <property type="protein sequence ID" value="TMQ73603.1"/>
    <property type="molecule type" value="Genomic_DNA"/>
</dbReference>
<dbReference type="Proteomes" id="UP000319771">
    <property type="component" value="Unassembled WGS sequence"/>
</dbReference>
<feature type="binding site" evidence="9">
    <location>
        <position position="288"/>
    </location>
    <ligand>
        <name>substrate</name>
    </ligand>
</feature>
<organism evidence="12 13">
    <name type="scientific">Eiseniibacteriota bacterium</name>
    <dbReference type="NCBI Taxonomy" id="2212470"/>
    <lineage>
        <taxon>Bacteria</taxon>
        <taxon>Candidatus Eiseniibacteriota</taxon>
    </lineage>
</organism>
<dbReference type="EC" id="1.5.5.2" evidence="2"/>
<comment type="cofactor">
    <cofactor evidence="10">
        <name>FAD</name>
        <dbReference type="ChEBI" id="CHEBI:57692"/>
    </cofactor>
    <text evidence="10">Binds 1 FAD per subunit.</text>
</comment>
<evidence type="ECO:0000256" key="7">
    <source>
        <dbReference type="ARBA" id="ARBA00023062"/>
    </source>
</evidence>
<dbReference type="InterPro" id="IPR008219">
    <property type="entry name" value="PRODH_bac_arc"/>
</dbReference>
<feature type="binding site" evidence="9">
    <location>
        <position position="289"/>
    </location>
    <ligand>
        <name>substrate</name>
    </ligand>
</feature>
<keyword evidence="7" id="KW-0642">Proline metabolism</keyword>
<keyword evidence="3" id="KW-0285">Flavoprotein</keyword>
<name>A0A538UCI9_UNCEI</name>
<dbReference type="UniPathway" id="UPA00261">
    <property type="reaction ID" value="UER00373"/>
</dbReference>
<evidence type="ECO:0000313" key="13">
    <source>
        <dbReference type="Proteomes" id="UP000319771"/>
    </source>
</evidence>
<protein>
    <recommendedName>
        <fullName evidence="2">proline dehydrogenase</fullName>
        <ecNumber evidence="2">1.5.5.2</ecNumber>
    </recommendedName>
</protein>
<evidence type="ECO:0000256" key="1">
    <source>
        <dbReference type="ARBA" id="ARBA00004739"/>
    </source>
</evidence>
<dbReference type="GO" id="GO:0004657">
    <property type="term" value="F:proline dehydrogenase activity"/>
    <property type="evidence" value="ECO:0007669"/>
    <property type="project" value="UniProtKB-EC"/>
</dbReference>
<evidence type="ECO:0000256" key="6">
    <source>
        <dbReference type="ARBA" id="ARBA00023002"/>
    </source>
</evidence>
<evidence type="ECO:0000256" key="10">
    <source>
        <dbReference type="PIRSR" id="PIRSR000196-2"/>
    </source>
</evidence>
<proteinExistence type="predicted"/>
<evidence type="ECO:0000256" key="4">
    <source>
        <dbReference type="ARBA" id="ARBA00022741"/>
    </source>
</evidence>
<feature type="binding site" evidence="10">
    <location>
        <position position="197"/>
    </location>
    <ligand>
        <name>FAD</name>
        <dbReference type="ChEBI" id="CHEBI:57692"/>
    </ligand>
</feature>
<dbReference type="PANTHER" id="PTHR13914:SF0">
    <property type="entry name" value="PROLINE DEHYDROGENASE 1, MITOCHONDRIAL"/>
    <property type="match status" value="1"/>
</dbReference>